<protein>
    <recommendedName>
        <fullName evidence="5">6-carboxy-5,6,7,8-tetrahydropterin synthase</fullName>
        <ecNumber evidence="4">4.1.2.50</ecNumber>
    </recommendedName>
    <alternativeName>
        <fullName evidence="9">Queuosine biosynthesis protein QueD</fullName>
    </alternativeName>
</protein>
<dbReference type="STRING" id="216903.SAMN05444371_2710"/>
<evidence type="ECO:0000256" key="2">
    <source>
        <dbReference type="ARBA" id="ARBA00005061"/>
    </source>
</evidence>
<evidence type="ECO:0000256" key="3">
    <source>
        <dbReference type="ARBA" id="ARBA00008900"/>
    </source>
</evidence>
<evidence type="ECO:0000256" key="10">
    <source>
        <dbReference type="ARBA" id="ARBA00048807"/>
    </source>
</evidence>
<evidence type="ECO:0000256" key="9">
    <source>
        <dbReference type="ARBA" id="ARBA00031449"/>
    </source>
</evidence>
<comment type="pathway">
    <text evidence="2">Purine metabolism; 7-cyano-7-deazaguanine biosynthesis.</text>
</comment>
<comment type="catalytic activity">
    <reaction evidence="10">
        <text>7,8-dihydroneopterin 3'-triphosphate + H2O = 6-carboxy-5,6,7,8-tetrahydropterin + triphosphate + acetaldehyde + 2 H(+)</text>
        <dbReference type="Rhea" id="RHEA:27966"/>
        <dbReference type="ChEBI" id="CHEBI:15343"/>
        <dbReference type="ChEBI" id="CHEBI:15377"/>
        <dbReference type="ChEBI" id="CHEBI:15378"/>
        <dbReference type="ChEBI" id="CHEBI:18036"/>
        <dbReference type="ChEBI" id="CHEBI:58462"/>
        <dbReference type="ChEBI" id="CHEBI:61032"/>
        <dbReference type="EC" id="4.1.2.50"/>
    </reaction>
</comment>
<evidence type="ECO:0000256" key="1">
    <source>
        <dbReference type="ARBA" id="ARBA00001947"/>
    </source>
</evidence>
<sequence length="169" mass="19412">MFSSVTNLLPENIPPFFNYLCSMIRITKIFTFETAHVLYNYDGKCKNMHGHSYKLYVTVKGNPINDLDSHKNGMVVDFGDIKKIVKQEIVDVWDHAVMVNGSSPHKSLGESLENQGHKVIFCNYQPTCENMLYDIASKIRAKLPQHIQLAYLKLHETENSYGEWLAEDN</sequence>
<comment type="cofactor">
    <cofactor evidence="1">
        <name>Zn(2+)</name>
        <dbReference type="ChEBI" id="CHEBI:29105"/>
    </cofactor>
</comment>
<dbReference type="Proteomes" id="UP000184498">
    <property type="component" value="Unassembled WGS sequence"/>
</dbReference>
<organism evidence="11 12">
    <name type="scientific">Epilithonimonas mollis</name>
    <dbReference type="NCBI Taxonomy" id="216903"/>
    <lineage>
        <taxon>Bacteria</taxon>
        <taxon>Pseudomonadati</taxon>
        <taxon>Bacteroidota</taxon>
        <taxon>Flavobacteriia</taxon>
        <taxon>Flavobacteriales</taxon>
        <taxon>Weeksellaceae</taxon>
        <taxon>Chryseobacterium group</taxon>
        <taxon>Epilithonimonas</taxon>
    </lineage>
</organism>
<keyword evidence="6" id="KW-0479">Metal-binding</keyword>
<dbReference type="InterPro" id="IPR038418">
    <property type="entry name" value="6-PTP_synth/QueD_sf"/>
</dbReference>
<dbReference type="GO" id="GO:0070497">
    <property type="term" value="F:6-carboxytetrahydropterin synthase activity"/>
    <property type="evidence" value="ECO:0007669"/>
    <property type="project" value="UniProtKB-EC"/>
</dbReference>
<evidence type="ECO:0000313" key="12">
    <source>
        <dbReference type="Proteomes" id="UP000184498"/>
    </source>
</evidence>
<dbReference type="SUPFAM" id="SSF55620">
    <property type="entry name" value="Tetrahydrobiopterin biosynthesis enzymes-like"/>
    <property type="match status" value="1"/>
</dbReference>
<accession>A0A1M6T921</accession>
<dbReference type="Pfam" id="PF01242">
    <property type="entry name" value="PTPS"/>
    <property type="match status" value="1"/>
</dbReference>
<name>A0A1M6T921_9FLAO</name>
<dbReference type="EC" id="4.1.2.50" evidence="4"/>
<evidence type="ECO:0000256" key="7">
    <source>
        <dbReference type="ARBA" id="ARBA00022833"/>
    </source>
</evidence>
<dbReference type="PANTHER" id="PTHR12589">
    <property type="entry name" value="PYRUVOYL TETRAHYDROBIOPTERIN SYNTHASE"/>
    <property type="match status" value="1"/>
</dbReference>
<keyword evidence="7" id="KW-0862">Zinc</keyword>
<dbReference type="GO" id="GO:0046872">
    <property type="term" value="F:metal ion binding"/>
    <property type="evidence" value="ECO:0007669"/>
    <property type="project" value="UniProtKB-KW"/>
</dbReference>
<evidence type="ECO:0000256" key="5">
    <source>
        <dbReference type="ARBA" id="ARBA00018141"/>
    </source>
</evidence>
<dbReference type="Gene3D" id="3.30.479.10">
    <property type="entry name" value="6-pyruvoyl tetrahydropterin synthase/QueD"/>
    <property type="match status" value="1"/>
</dbReference>
<dbReference type="EMBL" id="FRAM01000003">
    <property type="protein sequence ID" value="SHK53248.1"/>
    <property type="molecule type" value="Genomic_DNA"/>
</dbReference>
<evidence type="ECO:0000256" key="8">
    <source>
        <dbReference type="ARBA" id="ARBA00023239"/>
    </source>
</evidence>
<dbReference type="PANTHER" id="PTHR12589:SF7">
    <property type="entry name" value="6-PYRUVOYL TETRAHYDROBIOPTERIN SYNTHASE"/>
    <property type="match status" value="1"/>
</dbReference>
<evidence type="ECO:0000256" key="4">
    <source>
        <dbReference type="ARBA" id="ARBA00012982"/>
    </source>
</evidence>
<comment type="similarity">
    <text evidence="3">Belongs to the PTPS family. QueD subfamily.</text>
</comment>
<evidence type="ECO:0000256" key="6">
    <source>
        <dbReference type="ARBA" id="ARBA00022723"/>
    </source>
</evidence>
<reference evidence="12" key="1">
    <citation type="submission" date="2016-11" db="EMBL/GenBank/DDBJ databases">
        <authorList>
            <person name="Varghese N."/>
            <person name="Submissions S."/>
        </authorList>
    </citation>
    <scope>NUCLEOTIDE SEQUENCE [LARGE SCALE GENOMIC DNA]</scope>
    <source>
        <strain evidence="12">DSM 18016</strain>
    </source>
</reference>
<proteinExistence type="inferred from homology"/>
<evidence type="ECO:0000313" key="11">
    <source>
        <dbReference type="EMBL" id="SHK53248.1"/>
    </source>
</evidence>
<keyword evidence="12" id="KW-1185">Reference proteome</keyword>
<dbReference type="InterPro" id="IPR007115">
    <property type="entry name" value="6-PTP_synth/QueD"/>
</dbReference>
<dbReference type="UniPathway" id="UPA00391"/>
<keyword evidence="8" id="KW-0456">Lyase</keyword>
<gene>
    <name evidence="11" type="ORF">SAMN05444371_2710</name>
</gene>
<dbReference type="AlphaFoldDB" id="A0A1M6T921"/>